<keyword evidence="4" id="KW-1133">Transmembrane helix</keyword>
<evidence type="ECO:0000313" key="9">
    <source>
        <dbReference type="Proteomes" id="UP001318040"/>
    </source>
</evidence>
<feature type="domain" description="Connexin N-terminal" evidence="8">
    <location>
        <begin position="44"/>
        <end position="170"/>
    </location>
</feature>
<sequence>MMFLSLRFVSVSLWFVSSPLSDPCVCGVCDRVVSAMAVRRGSCASLLGSLSRSTTIIGKMWLAVLAWRLGLALLLHSGEAGGPAAWQDVWCNSGLPACRPACLDRLLPLSPGHLGLVQLLVASLPLALYLAAVAHRRPWKAKTTRSCHHHHHHHHHEDHDESENDEDDEEDYERDVHLDKYGQFSVPSEGGSEKRGLAVASRGPGRAAGAYITVGAHGDNSGRSSSSSGCLAARLKMEPPHRQNALNATGRRGAGHQGPHGARSRGEGCGALTGPGSLCAYVLQVSLSALLDAALLCAQLYLYAPLLPVGPKFTCGAAAHFLHRGPAGPHVQPWDATACGGGHVECTVGRPHDKSLALMGPLGLSGLALCLNLADLLLCLRLWLGGHSGPPERGTRPSGLRGLGEISATSGHTEELQEKTEEKPGVAAFAGPGNASLREIKRDHGPPGSDFLGPPYRVAPKAPHDVYPWLSPSDVVCAALEPAAIGADEPRFPRKPSAWV</sequence>
<evidence type="ECO:0000256" key="2">
    <source>
        <dbReference type="ARBA" id="ARBA00022475"/>
    </source>
</evidence>
<name>A0AAJ7T8N5_PETMA</name>
<feature type="compositionally biased region" description="Acidic residues" evidence="6">
    <location>
        <begin position="160"/>
        <end position="173"/>
    </location>
</feature>
<feature type="chain" id="PRO_5042534381" evidence="7">
    <location>
        <begin position="22"/>
        <end position="500"/>
    </location>
</feature>
<evidence type="ECO:0000256" key="1">
    <source>
        <dbReference type="ARBA" id="ARBA00004651"/>
    </source>
</evidence>
<feature type="region of interest" description="Disordered" evidence="6">
    <location>
        <begin position="244"/>
        <end position="267"/>
    </location>
</feature>
<evidence type="ECO:0000259" key="8">
    <source>
        <dbReference type="Pfam" id="PF00029"/>
    </source>
</evidence>
<evidence type="ECO:0000256" key="5">
    <source>
        <dbReference type="ARBA" id="ARBA00023136"/>
    </source>
</evidence>
<feature type="signal peptide" evidence="7">
    <location>
        <begin position="1"/>
        <end position="21"/>
    </location>
</feature>
<dbReference type="Pfam" id="PF00029">
    <property type="entry name" value="Connexin"/>
    <property type="match status" value="1"/>
</dbReference>
<comment type="subcellular location">
    <subcellularLocation>
        <location evidence="1">Cell membrane</location>
        <topology evidence="1">Multi-pass membrane protein</topology>
    </subcellularLocation>
</comment>
<dbReference type="InterPro" id="IPR013092">
    <property type="entry name" value="Connexin_N"/>
</dbReference>
<dbReference type="RefSeq" id="XP_032813297.1">
    <property type="nucleotide sequence ID" value="XM_032957406.1"/>
</dbReference>
<organism evidence="9 10">
    <name type="scientific">Petromyzon marinus</name>
    <name type="common">Sea lamprey</name>
    <dbReference type="NCBI Taxonomy" id="7757"/>
    <lineage>
        <taxon>Eukaryota</taxon>
        <taxon>Metazoa</taxon>
        <taxon>Chordata</taxon>
        <taxon>Craniata</taxon>
        <taxon>Vertebrata</taxon>
        <taxon>Cyclostomata</taxon>
        <taxon>Hyperoartia</taxon>
        <taxon>Petromyzontiformes</taxon>
        <taxon>Petromyzontidae</taxon>
        <taxon>Petromyzon</taxon>
    </lineage>
</organism>
<dbReference type="GO" id="GO:0007267">
    <property type="term" value="P:cell-cell signaling"/>
    <property type="evidence" value="ECO:0007669"/>
    <property type="project" value="TreeGrafter"/>
</dbReference>
<keyword evidence="7" id="KW-0732">Signal</keyword>
<dbReference type="Proteomes" id="UP001318040">
    <property type="component" value="Chromosome 19"/>
</dbReference>
<keyword evidence="5" id="KW-0472">Membrane</keyword>
<evidence type="ECO:0000256" key="7">
    <source>
        <dbReference type="SAM" id="SignalP"/>
    </source>
</evidence>
<keyword evidence="3" id="KW-0812">Transmembrane</keyword>
<accession>A0AAJ7T8N5</accession>
<gene>
    <name evidence="10" type="primary">LOC116944004</name>
</gene>
<protein>
    <submittedName>
        <fullName evidence="10">Uncharacterized protein LOC116944004 isoform X1</fullName>
    </submittedName>
</protein>
<keyword evidence="9" id="KW-1185">Reference proteome</keyword>
<dbReference type="GO" id="GO:0005922">
    <property type="term" value="C:connexin complex"/>
    <property type="evidence" value="ECO:0007669"/>
    <property type="project" value="InterPro"/>
</dbReference>
<evidence type="ECO:0000256" key="4">
    <source>
        <dbReference type="ARBA" id="ARBA00022989"/>
    </source>
</evidence>
<dbReference type="InterPro" id="IPR038359">
    <property type="entry name" value="Connexin_N_sf"/>
</dbReference>
<dbReference type="InterPro" id="IPR000500">
    <property type="entry name" value="Connexin"/>
</dbReference>
<dbReference type="KEGG" id="pmrn:116944004"/>
<dbReference type="GO" id="GO:0005243">
    <property type="term" value="F:gap junction channel activity"/>
    <property type="evidence" value="ECO:0007669"/>
    <property type="project" value="TreeGrafter"/>
</dbReference>
<feature type="region of interest" description="Disordered" evidence="6">
    <location>
        <begin position="144"/>
        <end position="173"/>
    </location>
</feature>
<evidence type="ECO:0000256" key="3">
    <source>
        <dbReference type="ARBA" id="ARBA00022692"/>
    </source>
</evidence>
<dbReference type="PANTHER" id="PTHR11984:SF56">
    <property type="entry name" value="GAP JUNCTION GAMMA-3 PROTEIN"/>
    <property type="match status" value="1"/>
</dbReference>
<feature type="compositionally biased region" description="Basic residues" evidence="6">
    <location>
        <begin position="144"/>
        <end position="156"/>
    </location>
</feature>
<evidence type="ECO:0000256" key="6">
    <source>
        <dbReference type="SAM" id="MobiDB-lite"/>
    </source>
</evidence>
<dbReference type="Gene3D" id="1.20.1440.80">
    <property type="entry name" value="Gap junction channel protein cysteine-rich domain"/>
    <property type="match status" value="1"/>
</dbReference>
<reference evidence="10" key="1">
    <citation type="submission" date="2025-08" db="UniProtKB">
        <authorList>
            <consortium name="RefSeq"/>
        </authorList>
    </citation>
    <scope>IDENTIFICATION</scope>
    <source>
        <tissue evidence="10">Sperm</tissue>
    </source>
</reference>
<dbReference type="PANTHER" id="PTHR11984">
    <property type="entry name" value="CONNEXIN"/>
    <property type="match status" value="1"/>
</dbReference>
<proteinExistence type="predicted"/>
<keyword evidence="2" id="KW-1003">Cell membrane</keyword>
<evidence type="ECO:0000313" key="10">
    <source>
        <dbReference type="RefSeq" id="XP_032813297.1"/>
    </source>
</evidence>
<dbReference type="AlphaFoldDB" id="A0AAJ7T8N5"/>